<dbReference type="Proteomes" id="UP000075920">
    <property type="component" value="Unassembled WGS sequence"/>
</dbReference>
<evidence type="ECO:0000256" key="1">
    <source>
        <dbReference type="ARBA" id="ARBA00004141"/>
    </source>
</evidence>
<protein>
    <recommendedName>
        <fullName evidence="9">Cell cycle control protein 50A</fullName>
    </recommendedName>
</protein>
<accession>A0A182W8R9</accession>
<evidence type="ECO:0000256" key="5">
    <source>
        <dbReference type="ARBA" id="ARBA00023136"/>
    </source>
</evidence>
<evidence type="ECO:0008006" key="9">
    <source>
        <dbReference type="Google" id="ProtNLM"/>
    </source>
</evidence>
<evidence type="ECO:0000313" key="7">
    <source>
        <dbReference type="EnsemblMetazoa" id="AMIN006743-PA"/>
    </source>
</evidence>
<proteinExistence type="inferred from homology"/>
<keyword evidence="8" id="KW-1185">Reference proteome</keyword>
<name>A0A182W8R9_9DIPT</name>
<feature type="transmembrane region" description="Helical" evidence="6">
    <location>
        <begin position="434"/>
        <end position="460"/>
    </location>
</feature>
<dbReference type="PANTHER" id="PTHR10926">
    <property type="entry name" value="CELL CYCLE CONTROL PROTEIN 50"/>
    <property type="match status" value="1"/>
</dbReference>
<keyword evidence="5 6" id="KW-0472">Membrane</keyword>
<dbReference type="VEuPathDB" id="VectorBase:AMIN006743"/>
<comment type="similarity">
    <text evidence="2">Belongs to the CDC50/LEM3 family.</text>
</comment>
<dbReference type="GO" id="GO:0005783">
    <property type="term" value="C:endoplasmic reticulum"/>
    <property type="evidence" value="ECO:0007669"/>
    <property type="project" value="TreeGrafter"/>
</dbReference>
<comment type="subcellular location">
    <subcellularLocation>
        <location evidence="1">Membrane</location>
        <topology evidence="1">Multi-pass membrane protein</topology>
    </subcellularLocation>
</comment>
<dbReference type="GO" id="GO:0005794">
    <property type="term" value="C:Golgi apparatus"/>
    <property type="evidence" value="ECO:0007669"/>
    <property type="project" value="TreeGrafter"/>
</dbReference>
<organism evidence="7 8">
    <name type="scientific">Anopheles minimus</name>
    <dbReference type="NCBI Taxonomy" id="112268"/>
    <lineage>
        <taxon>Eukaryota</taxon>
        <taxon>Metazoa</taxon>
        <taxon>Ecdysozoa</taxon>
        <taxon>Arthropoda</taxon>
        <taxon>Hexapoda</taxon>
        <taxon>Insecta</taxon>
        <taxon>Pterygota</taxon>
        <taxon>Neoptera</taxon>
        <taxon>Endopterygota</taxon>
        <taxon>Diptera</taxon>
        <taxon>Nematocera</taxon>
        <taxon>Culicoidea</taxon>
        <taxon>Culicidae</taxon>
        <taxon>Anophelinae</taxon>
        <taxon>Anopheles</taxon>
    </lineage>
</organism>
<dbReference type="GO" id="GO:0005886">
    <property type="term" value="C:plasma membrane"/>
    <property type="evidence" value="ECO:0007669"/>
    <property type="project" value="TreeGrafter"/>
</dbReference>
<dbReference type="STRING" id="112268.A0A182W8R9"/>
<evidence type="ECO:0000256" key="3">
    <source>
        <dbReference type="ARBA" id="ARBA00022692"/>
    </source>
</evidence>
<keyword evidence="4 6" id="KW-1133">Transmembrane helix</keyword>
<dbReference type="PANTHER" id="PTHR10926:SF0">
    <property type="entry name" value="CDC50, ISOFORM A"/>
    <property type="match status" value="1"/>
</dbReference>
<dbReference type="Pfam" id="PF03381">
    <property type="entry name" value="CDC50"/>
    <property type="match status" value="1"/>
</dbReference>
<reference evidence="8" key="1">
    <citation type="submission" date="2013-03" db="EMBL/GenBank/DDBJ databases">
        <title>The Genome Sequence of Anopheles minimus MINIMUS1.</title>
        <authorList>
            <consortium name="The Broad Institute Genomics Platform"/>
            <person name="Neafsey D.E."/>
            <person name="Walton C."/>
            <person name="Walker B."/>
            <person name="Young S.K."/>
            <person name="Zeng Q."/>
            <person name="Gargeya S."/>
            <person name="Fitzgerald M."/>
            <person name="Haas B."/>
            <person name="Abouelleil A."/>
            <person name="Allen A.W."/>
            <person name="Alvarado L."/>
            <person name="Arachchi H.M."/>
            <person name="Berlin A.M."/>
            <person name="Chapman S.B."/>
            <person name="Gainer-Dewar J."/>
            <person name="Goldberg J."/>
            <person name="Griggs A."/>
            <person name="Gujja S."/>
            <person name="Hansen M."/>
            <person name="Howarth C."/>
            <person name="Imamovic A."/>
            <person name="Ireland A."/>
            <person name="Larimer J."/>
            <person name="McCowan C."/>
            <person name="Murphy C."/>
            <person name="Pearson M."/>
            <person name="Poon T.W."/>
            <person name="Priest M."/>
            <person name="Roberts A."/>
            <person name="Saif S."/>
            <person name="Shea T."/>
            <person name="Sisk P."/>
            <person name="Sykes S."/>
            <person name="Wortman J."/>
            <person name="Nusbaum C."/>
            <person name="Birren B."/>
        </authorList>
    </citation>
    <scope>NUCLEOTIDE SEQUENCE [LARGE SCALE GENOMIC DNA]</scope>
    <source>
        <strain evidence="8">MINIMUS1</strain>
    </source>
</reference>
<sequence>MPASCGFVLLFGRKIQFHQNCHISLPFRDRTSRSGPDVKRLTDAFRLVEHAVPDASRAVPNHSESLSSSRCLVDGWPVQRALAPLCSYNVKIGFRHKHTKTCRLIGLSEETLNAPHMTTHYVDGRLIRPVKSRRPNEGAFYQQNLTVWRPNLTAKTLWPVLLICGIVFLSIGFGLQHVANSTPEFSHDYTYCQAYGDASNRSCADIIAWNQGAACECVVKFTLDQHFPKNVYFYYALENFHQNHRLFVISRDDGQLRGNVEKTPSGRCHPLDYVHRDNLTLPIAPCGLIANAIFNDTFSLYQQHRPVPLIGGGSVWPHERELKFRNPPGDLRQALANFSRPPSWSRELWELDEQNADNNGFQNEDLINWMRSAALPSFRKQHRRIDHSVTPFEEGMPSGSYSLHIRYTYPVASFGGRKSFVLISPSWMGARNPFMGYLFLAVGTLKVLLSCTLFVVHYFFRR</sequence>
<evidence type="ECO:0000256" key="6">
    <source>
        <dbReference type="SAM" id="Phobius"/>
    </source>
</evidence>
<evidence type="ECO:0000256" key="4">
    <source>
        <dbReference type="ARBA" id="ARBA00022989"/>
    </source>
</evidence>
<dbReference type="AlphaFoldDB" id="A0A182W8R9"/>
<evidence type="ECO:0000256" key="2">
    <source>
        <dbReference type="ARBA" id="ARBA00009457"/>
    </source>
</evidence>
<reference evidence="7" key="2">
    <citation type="submission" date="2020-05" db="UniProtKB">
        <authorList>
            <consortium name="EnsemblMetazoa"/>
        </authorList>
    </citation>
    <scope>IDENTIFICATION</scope>
    <source>
        <strain evidence="7">MINIMUS1</strain>
    </source>
</reference>
<dbReference type="InterPro" id="IPR005045">
    <property type="entry name" value="CDC50/LEM3_fam"/>
</dbReference>
<keyword evidence="3 6" id="KW-0812">Transmembrane</keyword>
<dbReference type="EnsemblMetazoa" id="AMIN006743-RA">
    <property type="protein sequence ID" value="AMIN006743-PA"/>
    <property type="gene ID" value="AMIN006743"/>
</dbReference>
<evidence type="ECO:0000313" key="8">
    <source>
        <dbReference type="Proteomes" id="UP000075920"/>
    </source>
</evidence>